<comment type="catalytic activity">
    <reaction evidence="15 18">
        <text>alpha-D-glucosamine 1-phosphate + acetyl-CoA = N-acetyl-alpha-D-glucosamine 1-phosphate + CoA + H(+)</text>
        <dbReference type="Rhea" id="RHEA:13725"/>
        <dbReference type="ChEBI" id="CHEBI:15378"/>
        <dbReference type="ChEBI" id="CHEBI:57287"/>
        <dbReference type="ChEBI" id="CHEBI:57288"/>
        <dbReference type="ChEBI" id="CHEBI:57776"/>
        <dbReference type="ChEBI" id="CHEBI:58516"/>
        <dbReference type="EC" id="2.3.1.157"/>
    </reaction>
</comment>
<dbReference type="GO" id="GO:0019134">
    <property type="term" value="F:glucosamine-1-phosphate N-acetyltransferase activity"/>
    <property type="evidence" value="ECO:0007669"/>
    <property type="project" value="UniProtKB-EC"/>
</dbReference>
<comment type="subunit">
    <text evidence="18">Homotrimer.</text>
</comment>
<proteinExistence type="inferred from homology"/>
<feature type="binding site" evidence="18">
    <location>
        <position position="101"/>
    </location>
    <ligand>
        <name>Mg(2+)</name>
        <dbReference type="ChEBI" id="CHEBI:18420"/>
    </ligand>
</feature>
<dbReference type="CDD" id="cd02540">
    <property type="entry name" value="GT2_GlmU_N_bac"/>
    <property type="match status" value="1"/>
</dbReference>
<evidence type="ECO:0000259" key="20">
    <source>
        <dbReference type="Pfam" id="PF25087"/>
    </source>
</evidence>
<evidence type="ECO:0000256" key="4">
    <source>
        <dbReference type="ARBA" id="ARBA00022490"/>
    </source>
</evidence>
<feature type="binding site" evidence="18">
    <location>
        <begin position="99"/>
        <end position="101"/>
    </location>
    <ligand>
        <name>UDP-N-acetyl-alpha-D-glucosamine</name>
        <dbReference type="ChEBI" id="CHEBI:57705"/>
    </ligand>
</feature>
<comment type="similarity">
    <text evidence="2 18">In the C-terminal section; belongs to the transferase hexapeptide repeat family.</text>
</comment>
<feature type="domain" description="MobA-like NTP transferase" evidence="19">
    <location>
        <begin position="6"/>
        <end position="120"/>
    </location>
</feature>
<comment type="subcellular location">
    <subcellularLocation>
        <location evidence="1 18">Cytoplasm</location>
    </subcellularLocation>
</comment>
<feature type="region of interest" description="N-acetyltransferase" evidence="18">
    <location>
        <begin position="248"/>
        <end position="454"/>
    </location>
</feature>
<feature type="binding site" evidence="18">
    <location>
        <position position="420"/>
    </location>
    <ligand>
        <name>acetyl-CoA</name>
        <dbReference type="ChEBI" id="CHEBI:57288"/>
    </ligand>
</feature>
<dbReference type="Proteomes" id="UP000887421">
    <property type="component" value="Chromosome"/>
</dbReference>
<feature type="binding site" evidence="18">
    <location>
        <begin position="383"/>
        <end position="384"/>
    </location>
    <ligand>
        <name>acetyl-CoA</name>
        <dbReference type="ChEBI" id="CHEBI:57288"/>
    </ligand>
</feature>
<feature type="active site" description="Proton acceptor" evidence="18">
    <location>
        <position position="360"/>
    </location>
</feature>
<evidence type="ECO:0000259" key="19">
    <source>
        <dbReference type="Pfam" id="PF12804"/>
    </source>
</evidence>
<dbReference type="HAMAP" id="MF_01631">
    <property type="entry name" value="GlmU"/>
    <property type="match status" value="1"/>
</dbReference>
<feature type="binding site" evidence="18">
    <location>
        <position position="224"/>
    </location>
    <ligand>
        <name>UDP-N-acetyl-alpha-D-glucosamine</name>
        <dbReference type="ChEBI" id="CHEBI:57705"/>
    </ligand>
</feature>
<feature type="binding site" evidence="18">
    <location>
        <position position="402"/>
    </location>
    <ligand>
        <name>acetyl-CoA</name>
        <dbReference type="ChEBI" id="CHEBI:57288"/>
    </ligand>
</feature>
<evidence type="ECO:0000256" key="12">
    <source>
        <dbReference type="ARBA" id="ARBA00023268"/>
    </source>
</evidence>
<evidence type="ECO:0000256" key="18">
    <source>
        <dbReference type="HAMAP-Rule" id="MF_01631"/>
    </source>
</evidence>
<dbReference type="InterPro" id="IPR038009">
    <property type="entry name" value="GlmU_C_LbH"/>
</dbReference>
<dbReference type="InterPro" id="IPR011004">
    <property type="entry name" value="Trimer_LpxA-like_sf"/>
</dbReference>
<feature type="region of interest" description="Pyrophosphorylase" evidence="18">
    <location>
        <begin position="1"/>
        <end position="226"/>
    </location>
</feature>
<comment type="pathway">
    <text evidence="18">Nucleotide-sugar biosynthesis; UDP-N-acetyl-alpha-D-glucosamine biosynthesis; UDP-N-acetyl-alpha-D-glucosamine from N-acetyl-alpha-D-glucosamine 1-phosphate: step 1/1.</text>
</comment>
<dbReference type="PANTHER" id="PTHR43584:SF3">
    <property type="entry name" value="BIFUNCTIONAL PROTEIN GLMU"/>
    <property type="match status" value="1"/>
</dbReference>
<evidence type="ECO:0000256" key="11">
    <source>
        <dbReference type="ARBA" id="ARBA00022984"/>
    </source>
</evidence>
<comment type="pathway">
    <text evidence="18">Bacterial outer membrane biogenesis; LPS lipid A biosynthesis.</text>
</comment>
<comment type="similarity">
    <text evidence="3 18">In the N-terminal section; belongs to the N-acetylglucosamine-1-phosphate uridyltransferase family.</text>
</comment>
<organism evidence="21 22">
    <name type="scientific">Phytopseudomonas seleniipraecipitans</name>
    <dbReference type="NCBI Taxonomy" id="640205"/>
    <lineage>
        <taxon>Bacteria</taxon>
        <taxon>Pseudomonadati</taxon>
        <taxon>Pseudomonadota</taxon>
        <taxon>Gammaproteobacteria</taxon>
        <taxon>Pseudomonadales</taxon>
        <taxon>Pseudomonadaceae</taxon>
        <taxon>Phytopseudomonas</taxon>
    </lineage>
</organism>
<dbReference type="Gene3D" id="2.160.10.10">
    <property type="entry name" value="Hexapeptide repeat proteins"/>
    <property type="match status" value="1"/>
</dbReference>
<comment type="function">
    <text evidence="17 18">Catalyzes the last two sequential reactions in the de novo biosynthetic pathway for UDP-N-acetylglucosamine (UDP-GlcNAc). The C-terminal domain catalyzes the transfer of acetyl group from acetyl coenzyme A to glucosamine-1-phosphate (GlcN-1-P) to produce N-acetylglucosamine-1-phosphate (GlcNAc-1-P), which is converted into UDP-GlcNAc by the transfer of uridine 5-monophosphate (from uridine 5-triphosphate), a reaction catalyzed by the N-terminal domain.</text>
</comment>
<protein>
    <recommendedName>
        <fullName evidence="18">Bifunctional protein GlmU</fullName>
    </recommendedName>
    <domain>
        <recommendedName>
            <fullName evidence="18">UDP-N-acetylglucosamine pyrophosphorylase</fullName>
            <ecNumber evidence="18">2.7.7.23</ecNumber>
        </recommendedName>
        <alternativeName>
            <fullName evidence="18">N-acetylglucosamine-1-phosphate uridyltransferase</fullName>
        </alternativeName>
    </domain>
    <domain>
        <recommendedName>
            <fullName evidence="18">Glucosamine-1-phosphate N-acetyltransferase</fullName>
            <ecNumber evidence="18">2.3.1.157</ecNumber>
        </recommendedName>
    </domain>
</protein>
<gene>
    <name evidence="18 21" type="primary">glmU</name>
    <name evidence="21" type="ORF">D16iCDA_11300</name>
</gene>
<evidence type="ECO:0000256" key="7">
    <source>
        <dbReference type="ARBA" id="ARBA00022723"/>
    </source>
</evidence>
<reference evidence="21" key="1">
    <citation type="submission" date="2021-05" db="EMBL/GenBank/DDBJ databases">
        <title>Complete genome sequence of Pseudomonas seleniipraecipitans strain D1-6.</title>
        <authorList>
            <person name="Lafi F."/>
            <person name="Eida A."/>
            <person name="Alam I."/>
            <person name="Hert H."/>
            <person name="Saad M."/>
        </authorList>
    </citation>
    <scope>NUCLEOTIDE SEQUENCE</scope>
    <source>
        <strain evidence="21">D1-6</strain>
    </source>
</reference>
<feature type="binding site" evidence="18">
    <location>
        <begin position="8"/>
        <end position="11"/>
    </location>
    <ligand>
        <name>UDP-N-acetyl-alpha-D-glucosamine</name>
        <dbReference type="ChEBI" id="CHEBI:57705"/>
    </ligand>
</feature>
<evidence type="ECO:0000256" key="9">
    <source>
        <dbReference type="ARBA" id="ARBA00022842"/>
    </source>
</evidence>
<dbReference type="CDD" id="cd03353">
    <property type="entry name" value="LbH_GlmU_C"/>
    <property type="match status" value="1"/>
</dbReference>
<dbReference type="InterPro" id="IPR029044">
    <property type="entry name" value="Nucleotide-diphossugar_trans"/>
</dbReference>
<sequence length="454" mass="48232">MSLDIVILAAGQGTRMRSALPKVLHPVAGKSMLGHVIDTARTLQPQSVQVVIGHGAEKVRERLAADDLNFVIQAEQLGTGHAVAQALPQLGADTVLILYGDVPLIEAATLQRLLALVNDDQLGLLTVELADPTGYGRIVRDAQGVVQAIVEHKDASDAQRQIREGNTGILAVPGKRLADWLGRLSNSNAQGEYYLTDVIAMAVADGLVVATERAADEMEVLGANDRIQLSQLERQYQYRAARRLMAQGVTLIDPARFDVRGEVSVGRDVMIDINVILEGRVVIEDDVQIGPNCVIKDSTLRKGAIVKANSHLDGAEMGEAADCGPFARLRPGSVLGTKAHVGNFVELKNAVLGEGVKAGHLTYLGDTVIGARTNIGAGTITVNYDGANKHQTSIGEDVFIGSNNSLIAPVDIGAGSNTAAGSTITHDVPAHNLAVARGRQRNIEGWQRPTKKQK</sequence>
<keyword evidence="13 18" id="KW-0012">Acyltransferase</keyword>
<feature type="binding site" evidence="18">
    <location>
        <begin position="78"/>
        <end position="79"/>
    </location>
    <ligand>
        <name>UDP-N-acetyl-alpha-D-glucosamine</name>
        <dbReference type="ChEBI" id="CHEBI:57705"/>
    </ligand>
</feature>
<comment type="cofactor">
    <cofactor evidence="18">
        <name>Mg(2+)</name>
        <dbReference type="ChEBI" id="CHEBI:18420"/>
    </cofactor>
    <text evidence="18">Binds 1 Mg(2+) ion per subunit.</text>
</comment>
<keyword evidence="11 18" id="KW-0573">Peptidoglycan synthesis</keyword>
<keyword evidence="7 18" id="KW-0479">Metal-binding</keyword>
<evidence type="ECO:0000256" key="16">
    <source>
        <dbReference type="ARBA" id="ARBA00048493"/>
    </source>
</evidence>
<comment type="pathway">
    <text evidence="18">Nucleotide-sugar biosynthesis; UDP-N-acetyl-alpha-D-glucosamine biosynthesis; N-acetyl-alpha-D-glucosamine 1-phosphate from alpha-D-glucosamine 6-phosphate (route II): step 2/2.</text>
</comment>
<feature type="binding site" evidence="18">
    <location>
        <position position="136"/>
    </location>
    <ligand>
        <name>UDP-N-acetyl-alpha-D-glucosamine</name>
        <dbReference type="ChEBI" id="CHEBI:57705"/>
    </ligand>
</feature>
<keyword evidence="4 18" id="KW-0963">Cytoplasm</keyword>
<dbReference type="NCBIfam" id="TIGR01173">
    <property type="entry name" value="glmU"/>
    <property type="match status" value="1"/>
</dbReference>
<accession>A0ABY5J710</accession>
<comment type="catalytic activity">
    <reaction evidence="16 18">
        <text>N-acetyl-alpha-D-glucosamine 1-phosphate + UTP + H(+) = UDP-N-acetyl-alpha-D-glucosamine + diphosphate</text>
        <dbReference type="Rhea" id="RHEA:13509"/>
        <dbReference type="ChEBI" id="CHEBI:15378"/>
        <dbReference type="ChEBI" id="CHEBI:33019"/>
        <dbReference type="ChEBI" id="CHEBI:46398"/>
        <dbReference type="ChEBI" id="CHEBI:57705"/>
        <dbReference type="ChEBI" id="CHEBI:57776"/>
        <dbReference type="EC" id="2.7.7.23"/>
    </reaction>
</comment>
<evidence type="ECO:0000256" key="8">
    <source>
        <dbReference type="ARBA" id="ARBA00022737"/>
    </source>
</evidence>
<feature type="binding site" evidence="18">
    <location>
        <position position="166"/>
    </location>
    <ligand>
        <name>UDP-N-acetyl-alpha-D-glucosamine</name>
        <dbReference type="ChEBI" id="CHEBI:57705"/>
    </ligand>
</feature>
<dbReference type="InterPro" id="IPR025877">
    <property type="entry name" value="MobA-like_NTP_Trfase"/>
</dbReference>
<evidence type="ECO:0000256" key="2">
    <source>
        <dbReference type="ARBA" id="ARBA00007707"/>
    </source>
</evidence>
<dbReference type="Pfam" id="PF12804">
    <property type="entry name" value="NTP_transf_3"/>
    <property type="match status" value="1"/>
</dbReference>
<evidence type="ECO:0000256" key="14">
    <source>
        <dbReference type="ARBA" id="ARBA00023316"/>
    </source>
</evidence>
<keyword evidence="10 18" id="KW-0133">Cell shape</keyword>
<feature type="binding site" evidence="18">
    <location>
        <position position="73"/>
    </location>
    <ligand>
        <name>UDP-N-acetyl-alpha-D-glucosamine</name>
        <dbReference type="ChEBI" id="CHEBI:57705"/>
    </ligand>
</feature>
<feature type="binding site" evidence="18">
    <location>
        <position position="224"/>
    </location>
    <ligand>
        <name>Mg(2+)</name>
        <dbReference type="ChEBI" id="CHEBI:18420"/>
    </ligand>
</feature>
<keyword evidence="9 18" id="KW-0460">Magnesium</keyword>
<keyword evidence="5 18" id="KW-0808">Transferase</keyword>
<dbReference type="InterPro" id="IPR050065">
    <property type="entry name" value="GlmU-like"/>
</dbReference>
<evidence type="ECO:0000256" key="6">
    <source>
        <dbReference type="ARBA" id="ARBA00022695"/>
    </source>
</evidence>
<dbReference type="InterPro" id="IPR005882">
    <property type="entry name" value="Bifunctional_GlmU"/>
</dbReference>
<keyword evidence="14 18" id="KW-0961">Cell wall biogenesis/degradation</keyword>
<evidence type="ECO:0000313" key="22">
    <source>
        <dbReference type="Proteomes" id="UP000887421"/>
    </source>
</evidence>
<evidence type="ECO:0000256" key="13">
    <source>
        <dbReference type="ARBA" id="ARBA00023315"/>
    </source>
</evidence>
<evidence type="ECO:0000256" key="17">
    <source>
        <dbReference type="ARBA" id="ARBA00049628"/>
    </source>
</evidence>
<dbReference type="Pfam" id="PF25087">
    <property type="entry name" value="GMPPB_C"/>
    <property type="match status" value="1"/>
</dbReference>
<keyword evidence="22" id="KW-1185">Reference proteome</keyword>
<feature type="binding site" evidence="18">
    <location>
        <position position="374"/>
    </location>
    <ligand>
        <name>UDP-N-acetyl-alpha-D-glucosamine</name>
        <dbReference type="ChEBI" id="CHEBI:57705"/>
    </ligand>
</feature>
<feature type="binding site" evidence="18">
    <location>
        <position position="348"/>
    </location>
    <ligand>
        <name>UDP-N-acetyl-alpha-D-glucosamine</name>
        <dbReference type="ChEBI" id="CHEBI:57705"/>
    </ligand>
</feature>
<dbReference type="SUPFAM" id="SSF53448">
    <property type="entry name" value="Nucleotide-diphospho-sugar transferases"/>
    <property type="match status" value="1"/>
</dbReference>
<dbReference type="EMBL" id="CP076114">
    <property type="protein sequence ID" value="UUD62290.1"/>
    <property type="molecule type" value="Genomic_DNA"/>
</dbReference>
<evidence type="ECO:0000256" key="15">
    <source>
        <dbReference type="ARBA" id="ARBA00048247"/>
    </source>
</evidence>
<keyword evidence="8 18" id="KW-0677">Repeat</keyword>
<evidence type="ECO:0000256" key="1">
    <source>
        <dbReference type="ARBA" id="ARBA00004496"/>
    </source>
</evidence>
<feature type="binding site" evidence="18">
    <location>
        <position position="330"/>
    </location>
    <ligand>
        <name>UDP-N-acetyl-alpha-D-glucosamine</name>
        <dbReference type="ChEBI" id="CHEBI:57705"/>
    </ligand>
</feature>
<evidence type="ECO:0000256" key="5">
    <source>
        <dbReference type="ARBA" id="ARBA00022679"/>
    </source>
</evidence>
<dbReference type="EC" id="2.7.7.23" evidence="18"/>
<feature type="domain" description="Mannose-1-phosphate guanyltransferase C-terminal" evidence="20">
    <location>
        <begin position="260"/>
        <end position="342"/>
    </location>
</feature>
<keyword evidence="12 18" id="KW-0511">Multifunctional enzyme</keyword>
<feature type="binding site" evidence="18">
    <location>
        <position position="437"/>
    </location>
    <ligand>
        <name>acetyl-CoA</name>
        <dbReference type="ChEBI" id="CHEBI:57288"/>
    </ligand>
</feature>
<dbReference type="GO" id="GO:0003977">
    <property type="term" value="F:UDP-N-acetylglucosamine diphosphorylase activity"/>
    <property type="evidence" value="ECO:0007669"/>
    <property type="project" value="UniProtKB-EC"/>
</dbReference>
<dbReference type="EC" id="2.3.1.157" evidence="18"/>
<keyword evidence="6 18" id="KW-0548">Nucleotidyltransferase</keyword>
<feature type="binding site" evidence="18">
    <location>
        <position position="363"/>
    </location>
    <ligand>
        <name>UDP-N-acetyl-alpha-D-glucosamine</name>
        <dbReference type="ChEBI" id="CHEBI:57705"/>
    </ligand>
</feature>
<dbReference type="InterPro" id="IPR056729">
    <property type="entry name" value="GMPPB_C"/>
</dbReference>
<dbReference type="Gene3D" id="3.90.550.10">
    <property type="entry name" value="Spore Coat Polysaccharide Biosynthesis Protein SpsA, Chain A"/>
    <property type="match status" value="1"/>
</dbReference>
<evidence type="ECO:0000256" key="10">
    <source>
        <dbReference type="ARBA" id="ARBA00022960"/>
    </source>
</evidence>
<dbReference type="Pfam" id="PF00132">
    <property type="entry name" value="Hexapep"/>
    <property type="match status" value="1"/>
</dbReference>
<feature type="binding site" evidence="18">
    <location>
        <position position="22"/>
    </location>
    <ligand>
        <name>UDP-N-acetyl-alpha-D-glucosamine</name>
        <dbReference type="ChEBI" id="CHEBI:57705"/>
    </ligand>
</feature>
<evidence type="ECO:0000313" key="21">
    <source>
        <dbReference type="EMBL" id="UUD62290.1"/>
    </source>
</evidence>
<dbReference type="SUPFAM" id="SSF51161">
    <property type="entry name" value="Trimeric LpxA-like enzymes"/>
    <property type="match status" value="1"/>
</dbReference>
<evidence type="ECO:0000256" key="3">
    <source>
        <dbReference type="ARBA" id="ARBA00007947"/>
    </source>
</evidence>
<feature type="binding site" evidence="18">
    <location>
        <position position="151"/>
    </location>
    <ligand>
        <name>UDP-N-acetyl-alpha-D-glucosamine</name>
        <dbReference type="ChEBI" id="CHEBI:57705"/>
    </ligand>
</feature>
<feature type="region of interest" description="Linker" evidence="18">
    <location>
        <begin position="227"/>
        <end position="247"/>
    </location>
</feature>
<dbReference type="RefSeq" id="WP_070882397.1">
    <property type="nucleotide sequence ID" value="NZ_CP076114.1"/>
</dbReference>
<feature type="binding site" evidence="18">
    <location>
        <position position="377"/>
    </location>
    <ligand>
        <name>acetyl-CoA</name>
        <dbReference type="ChEBI" id="CHEBI:57288"/>
    </ligand>
</feature>
<name>A0ABY5J710_9GAMM</name>
<dbReference type="InterPro" id="IPR001451">
    <property type="entry name" value="Hexapep"/>
</dbReference>
<dbReference type="PANTHER" id="PTHR43584">
    <property type="entry name" value="NUCLEOTIDYL TRANSFERASE"/>
    <property type="match status" value="1"/>
</dbReference>